<organism evidence="1 2">
    <name type="scientific">Streptococcus pantholopis</name>
    <dbReference type="NCBI Taxonomy" id="1811193"/>
    <lineage>
        <taxon>Bacteria</taxon>
        <taxon>Bacillati</taxon>
        <taxon>Bacillota</taxon>
        <taxon>Bacilli</taxon>
        <taxon>Lactobacillales</taxon>
        <taxon>Streptococcaceae</taxon>
        <taxon>Streptococcus</taxon>
    </lineage>
</organism>
<dbReference type="AlphaFoldDB" id="A0A172Q6M0"/>
<proteinExistence type="predicted"/>
<reference evidence="1 2" key="1">
    <citation type="journal article" date="2016" name="Int. J. Syst. Evol. Microbiol.">
        <title>Streptococcuspantholopis sp. nov., isolated from faeces of the Tibetan antelope (Pantholops hodgsonii).</title>
        <authorList>
            <person name="Bai X."/>
            <person name="Xiong Y."/>
            <person name="Lu S."/>
            <person name="Jin D."/>
            <person name="Lai X."/>
            <person name="Yang J."/>
            <person name="Niu L."/>
            <person name="Hu S."/>
            <person name="Meng X."/>
            <person name="Pu J."/>
            <person name="Ye C."/>
            <person name="Xu J."/>
        </authorList>
    </citation>
    <scope>NUCLEOTIDE SEQUENCE [LARGE SCALE GENOMIC DNA]</scope>
    <source>
        <strain evidence="1 2">TA 26</strain>
    </source>
</reference>
<dbReference type="OrthoDB" id="2221983at2"/>
<dbReference type="Proteomes" id="UP000077317">
    <property type="component" value="Chromosome"/>
</dbReference>
<gene>
    <name evidence="1" type="ORF">A0O21_03245</name>
</gene>
<evidence type="ECO:0000313" key="2">
    <source>
        <dbReference type="Proteomes" id="UP000077317"/>
    </source>
</evidence>
<accession>A0A172Q6M0</accession>
<keyword evidence="2" id="KW-1185">Reference proteome</keyword>
<reference evidence="2" key="2">
    <citation type="submission" date="2016-03" db="EMBL/GenBank/DDBJ databases">
        <title>Streptococcus antelopensis sp. nov., isolated from the feces of the Tibetan antelope (Pantholops hodgsonii) in Hoh Xil National Nature Reserve, Qinghai, China.</title>
        <authorList>
            <person name="Bai X."/>
        </authorList>
    </citation>
    <scope>NUCLEOTIDE SEQUENCE [LARGE SCALE GENOMIC DNA]</scope>
    <source>
        <strain evidence="2">TA 26</strain>
    </source>
</reference>
<protein>
    <submittedName>
        <fullName evidence="1">Uncharacterized protein</fullName>
    </submittedName>
</protein>
<dbReference type="EMBL" id="CP014699">
    <property type="protein sequence ID" value="AND79108.1"/>
    <property type="molecule type" value="Genomic_DNA"/>
</dbReference>
<evidence type="ECO:0000313" key="1">
    <source>
        <dbReference type="EMBL" id="AND79108.1"/>
    </source>
</evidence>
<sequence length="177" mass="21158">MANYVYQKIICSKKFLDSYLIDYYPISQNDRIVPPYISFNRLVGVSDLSEYREKFGEHIYYGDSFTYSECENGLFEVKFTTKRDYPIAAIRRAIEVEHSVEWFAVEDNCIYVSHFYWSDGIKESIHTLGSAFGSWYSKQYELEESLEDSDHLIWYYLNEHKCSWILWSDSLPIPRFF</sequence>
<name>A0A172Q6M0_9STRE</name>
<dbReference type="RefSeq" id="WP_067061185.1">
    <property type="nucleotide sequence ID" value="NZ_CP014699.1"/>
</dbReference>
<dbReference type="KEGG" id="spat:A0O21_03245"/>